<dbReference type="Pfam" id="PF15191">
    <property type="entry name" value="Synaptonemal_3"/>
    <property type="match status" value="1"/>
</dbReference>
<dbReference type="GO" id="GO:0007283">
    <property type="term" value="P:spermatogenesis"/>
    <property type="evidence" value="ECO:0007669"/>
    <property type="project" value="InterPro"/>
</dbReference>
<accession>A0A665U3S1</accession>
<dbReference type="Ensembl" id="ENSENLT00000014354.1">
    <property type="protein sequence ID" value="ENSENLP00000013799.1"/>
    <property type="gene ID" value="ENSENLG00000006504.1"/>
</dbReference>
<name>A0A665U3S1_ECHNA</name>
<sequence>MSGSPSPPESPFNTKDDLMELNKDLEELIDGAENMSVQLTWMAYDMVVQRTSPELEESMRKLEEAYHRCNGKHRENQRTGYLH</sequence>
<reference evidence="1" key="3">
    <citation type="submission" date="2025-09" db="UniProtKB">
        <authorList>
            <consortium name="Ensembl"/>
        </authorList>
    </citation>
    <scope>IDENTIFICATION</scope>
</reference>
<evidence type="ECO:0000313" key="2">
    <source>
        <dbReference type="Proteomes" id="UP000472264"/>
    </source>
</evidence>
<dbReference type="InParanoid" id="A0A665U3S1"/>
<dbReference type="GO" id="GO:0007130">
    <property type="term" value="P:synaptonemal complex assembly"/>
    <property type="evidence" value="ECO:0007669"/>
    <property type="project" value="InterPro"/>
</dbReference>
<dbReference type="FunCoup" id="A0A665U3S1">
    <property type="interactions" value="622"/>
</dbReference>
<protein>
    <recommendedName>
        <fullName evidence="3">Synaptonemal complex central element protein 3</fullName>
    </recommendedName>
</protein>
<dbReference type="PANTHER" id="PTHR36686:SF1">
    <property type="entry name" value="SYNAPTONEMAL COMPLEX CENTRAL ELEMENT PROTEIN 3"/>
    <property type="match status" value="1"/>
</dbReference>
<reference evidence="1" key="1">
    <citation type="submission" date="2021-04" db="EMBL/GenBank/DDBJ databases">
        <authorList>
            <consortium name="Wellcome Sanger Institute Data Sharing"/>
        </authorList>
    </citation>
    <scope>NUCLEOTIDE SEQUENCE [LARGE SCALE GENOMIC DNA]</scope>
</reference>
<dbReference type="InterPro" id="IPR028145">
    <property type="entry name" value="Synaptonemal_3"/>
</dbReference>
<dbReference type="AlphaFoldDB" id="A0A665U3S1"/>
<dbReference type="GO" id="GO:0007131">
    <property type="term" value="P:reciprocal meiotic recombination"/>
    <property type="evidence" value="ECO:0007669"/>
    <property type="project" value="InterPro"/>
</dbReference>
<keyword evidence="2" id="KW-1185">Reference proteome</keyword>
<reference evidence="1" key="2">
    <citation type="submission" date="2025-08" db="UniProtKB">
        <authorList>
            <consortium name="Ensembl"/>
        </authorList>
    </citation>
    <scope>IDENTIFICATION</scope>
</reference>
<proteinExistence type="predicted"/>
<organism evidence="1 2">
    <name type="scientific">Echeneis naucrates</name>
    <name type="common">Live sharksucker</name>
    <dbReference type="NCBI Taxonomy" id="173247"/>
    <lineage>
        <taxon>Eukaryota</taxon>
        <taxon>Metazoa</taxon>
        <taxon>Chordata</taxon>
        <taxon>Craniata</taxon>
        <taxon>Vertebrata</taxon>
        <taxon>Euteleostomi</taxon>
        <taxon>Actinopterygii</taxon>
        <taxon>Neopterygii</taxon>
        <taxon>Teleostei</taxon>
        <taxon>Neoteleostei</taxon>
        <taxon>Acanthomorphata</taxon>
        <taxon>Carangaria</taxon>
        <taxon>Carangiformes</taxon>
        <taxon>Echeneidae</taxon>
        <taxon>Echeneis</taxon>
    </lineage>
</organism>
<evidence type="ECO:0008006" key="3">
    <source>
        <dbReference type="Google" id="ProtNLM"/>
    </source>
</evidence>
<evidence type="ECO:0000313" key="1">
    <source>
        <dbReference type="Ensembl" id="ENSENLP00000013799.1"/>
    </source>
</evidence>
<dbReference type="Proteomes" id="UP000472264">
    <property type="component" value="Chromosome 10"/>
</dbReference>
<dbReference type="PANTHER" id="PTHR36686">
    <property type="entry name" value="SYNAPTONEMAL COMPLEX CENTRAL ELEMENT PROTEIN 3"/>
    <property type="match status" value="1"/>
</dbReference>